<evidence type="ECO:0000313" key="3">
    <source>
        <dbReference type="Proteomes" id="UP000261360"/>
    </source>
</evidence>
<feature type="transmembrane region" description="Helical" evidence="1">
    <location>
        <begin position="56"/>
        <end position="75"/>
    </location>
</feature>
<sequence length="84" mass="9787">MDNVSLITMFFLSGLNETRSHRFPLFTLTLLCYCVILLVNICLIATIILDKNLHEPMYILLCFFCSNWILLHLLFSQMKLLSTT</sequence>
<organism evidence="2 3">
    <name type="scientific">Seriola lalandi dorsalis</name>
    <dbReference type="NCBI Taxonomy" id="1841481"/>
    <lineage>
        <taxon>Eukaryota</taxon>
        <taxon>Metazoa</taxon>
        <taxon>Chordata</taxon>
        <taxon>Craniata</taxon>
        <taxon>Vertebrata</taxon>
        <taxon>Euteleostomi</taxon>
        <taxon>Actinopterygii</taxon>
        <taxon>Neopterygii</taxon>
        <taxon>Teleostei</taxon>
        <taxon>Neoteleostei</taxon>
        <taxon>Acanthomorphata</taxon>
        <taxon>Carangaria</taxon>
        <taxon>Carangiformes</taxon>
        <taxon>Carangidae</taxon>
        <taxon>Seriola</taxon>
    </lineage>
</organism>
<dbReference type="GeneTree" id="ENSGT00950000183023"/>
<proteinExistence type="predicted"/>
<evidence type="ECO:0008006" key="4">
    <source>
        <dbReference type="Google" id="ProtNLM"/>
    </source>
</evidence>
<dbReference type="GO" id="GO:0016020">
    <property type="term" value="C:membrane"/>
    <property type="evidence" value="ECO:0007669"/>
    <property type="project" value="TreeGrafter"/>
</dbReference>
<keyword evidence="1" id="KW-1133">Transmembrane helix</keyword>
<reference evidence="2" key="1">
    <citation type="submission" date="2025-08" db="UniProtKB">
        <authorList>
            <consortium name="Ensembl"/>
        </authorList>
    </citation>
    <scope>IDENTIFICATION</scope>
</reference>
<dbReference type="AlphaFoldDB" id="A0A3B4YXP4"/>
<dbReference type="Ensembl" id="ENSSLDT00000028356.1">
    <property type="protein sequence ID" value="ENSSLDP00000027519.1"/>
    <property type="gene ID" value="ENSSLDG00000021350.1"/>
</dbReference>
<dbReference type="PANTHER" id="PTHR26451">
    <property type="entry name" value="G_PROTEIN_RECEP_F1_2 DOMAIN-CONTAINING PROTEIN"/>
    <property type="match status" value="1"/>
</dbReference>
<dbReference type="GO" id="GO:0004984">
    <property type="term" value="F:olfactory receptor activity"/>
    <property type="evidence" value="ECO:0007669"/>
    <property type="project" value="TreeGrafter"/>
</dbReference>
<dbReference type="GO" id="GO:0005549">
    <property type="term" value="F:odorant binding"/>
    <property type="evidence" value="ECO:0007669"/>
    <property type="project" value="TreeGrafter"/>
</dbReference>
<feature type="transmembrane region" description="Helical" evidence="1">
    <location>
        <begin position="30"/>
        <end position="49"/>
    </location>
</feature>
<reference evidence="2" key="2">
    <citation type="submission" date="2025-09" db="UniProtKB">
        <authorList>
            <consortium name="Ensembl"/>
        </authorList>
    </citation>
    <scope>IDENTIFICATION</scope>
</reference>
<dbReference type="SUPFAM" id="SSF81321">
    <property type="entry name" value="Family A G protein-coupled receptor-like"/>
    <property type="match status" value="1"/>
</dbReference>
<keyword evidence="1" id="KW-0472">Membrane</keyword>
<evidence type="ECO:0000256" key="1">
    <source>
        <dbReference type="SAM" id="Phobius"/>
    </source>
</evidence>
<protein>
    <recommendedName>
        <fullName evidence="4">G-protein coupled receptors family 1 profile domain-containing protein</fullName>
    </recommendedName>
</protein>
<keyword evidence="3" id="KW-1185">Reference proteome</keyword>
<dbReference type="Proteomes" id="UP000261360">
    <property type="component" value="Unplaced"/>
</dbReference>
<accession>A0A3B4YXP4</accession>
<dbReference type="PANTHER" id="PTHR26451:SF871">
    <property type="entry name" value="ODORANT RECEPTOR-RELATED"/>
    <property type="match status" value="1"/>
</dbReference>
<keyword evidence="1" id="KW-0812">Transmembrane</keyword>
<dbReference type="InterPro" id="IPR052921">
    <property type="entry name" value="GPCR1_Superfamily_Member"/>
</dbReference>
<name>A0A3B4YXP4_SERLL</name>
<evidence type="ECO:0000313" key="2">
    <source>
        <dbReference type="Ensembl" id="ENSSLDP00000027519.1"/>
    </source>
</evidence>